<dbReference type="Gene3D" id="3.40.50.1820">
    <property type="entry name" value="alpha/beta hydrolase"/>
    <property type="match status" value="1"/>
</dbReference>
<dbReference type="EMBL" id="NCXO01000002">
    <property type="protein sequence ID" value="OSC35852.1"/>
    <property type="molecule type" value="Genomic_DNA"/>
</dbReference>
<dbReference type="SUPFAM" id="SSF53474">
    <property type="entry name" value="alpha/beta-Hydrolases"/>
    <property type="match status" value="1"/>
</dbReference>
<accession>A0AA91ST99</accession>
<gene>
    <name evidence="2" type="ORF">B8W67_01245</name>
</gene>
<reference evidence="2 3" key="1">
    <citation type="submission" date="2017-04" db="EMBL/GenBank/DDBJ databases">
        <title>The new phylogeny of genus Mycobacterium.</title>
        <authorList>
            <person name="Tortoli E."/>
            <person name="Trovato A."/>
            <person name="Cirillo D.M."/>
        </authorList>
    </citation>
    <scope>NUCLEOTIDE SEQUENCE [LARGE SCALE GENOMIC DNA]</scope>
    <source>
        <strain evidence="2 3">KCTC 19819</strain>
    </source>
</reference>
<feature type="domain" description="Dienelactone hydrolase" evidence="1">
    <location>
        <begin position="29"/>
        <end position="150"/>
    </location>
</feature>
<keyword evidence="3" id="KW-1185">Reference proteome</keyword>
<dbReference type="InterPro" id="IPR002925">
    <property type="entry name" value="Dienelactn_hydro"/>
</dbReference>
<name>A0AA91ST99_9MYCO</name>
<sequence>MADDPLSDFTREPFSHGGITHTVLRSGTGPAVIVMAEIPGITPKVAEFARRLRDLGLTAVLPDLFGIAGRDPNPQAHGWPASAGYMARTVLQICVRREFVVLATGRSSPVTAWLRALGAHEHERCGGPGIGAVGMCFTGGFALAMAVDDRLVVPVLSQPSMPVPLTRRQRCGIDISDEDLATVQQRCADGLTVLGLRFRSDRFVPDERFAYLRRQLGDSFIAVELADQDANPEATMAPHSVLTEHLIDEPGQPTRSALDTVLTHMRERLLG</sequence>
<comment type="caution">
    <text evidence="2">The sequence shown here is derived from an EMBL/GenBank/DDBJ whole genome shotgun (WGS) entry which is preliminary data.</text>
</comment>
<evidence type="ECO:0000313" key="2">
    <source>
        <dbReference type="EMBL" id="OSC35852.1"/>
    </source>
</evidence>
<dbReference type="Pfam" id="PF01738">
    <property type="entry name" value="DLH"/>
    <property type="match status" value="1"/>
</dbReference>
<dbReference type="AlphaFoldDB" id="A0AA91ST99"/>
<dbReference type="InterPro" id="IPR029058">
    <property type="entry name" value="AB_hydrolase_fold"/>
</dbReference>
<keyword evidence="2" id="KW-0378">Hydrolase</keyword>
<dbReference type="GO" id="GO:0016787">
    <property type="term" value="F:hydrolase activity"/>
    <property type="evidence" value="ECO:0007669"/>
    <property type="project" value="UniProtKB-KW"/>
</dbReference>
<evidence type="ECO:0000259" key="1">
    <source>
        <dbReference type="Pfam" id="PF01738"/>
    </source>
</evidence>
<organism evidence="2 3">
    <name type="scientific">Mycolicibacillus koreensis</name>
    <dbReference type="NCBI Taxonomy" id="1069220"/>
    <lineage>
        <taxon>Bacteria</taxon>
        <taxon>Bacillati</taxon>
        <taxon>Actinomycetota</taxon>
        <taxon>Actinomycetes</taxon>
        <taxon>Mycobacteriales</taxon>
        <taxon>Mycobacteriaceae</taxon>
        <taxon>Mycolicibacillus</taxon>
    </lineage>
</organism>
<dbReference type="Proteomes" id="UP000193577">
    <property type="component" value="Unassembled WGS sequence"/>
</dbReference>
<proteinExistence type="predicted"/>
<protein>
    <submittedName>
        <fullName evidence="2">Dienelactone hydrolase</fullName>
    </submittedName>
</protein>
<evidence type="ECO:0000313" key="3">
    <source>
        <dbReference type="Proteomes" id="UP000193577"/>
    </source>
</evidence>
<dbReference type="RefSeq" id="WP_085302027.1">
    <property type="nucleotide sequence ID" value="NZ_AP022594.1"/>
</dbReference>